<name>A0ABS9PB39_9GAMM</name>
<keyword evidence="3" id="KW-1185">Reference proteome</keyword>
<dbReference type="PANTHER" id="PTHR21310">
    <property type="entry name" value="AMINOGLYCOSIDE PHOSPHOTRANSFERASE-RELATED-RELATED"/>
    <property type="match status" value="1"/>
</dbReference>
<reference evidence="2 3" key="1">
    <citation type="submission" date="2020-05" db="EMBL/GenBank/DDBJ databases">
        <title>Comparative genomic analysis of denitrifying bacteria from Halomonas genus.</title>
        <authorList>
            <person name="Wang L."/>
            <person name="Shao Z."/>
        </authorList>
    </citation>
    <scope>NUCLEOTIDE SEQUENCE [LARGE SCALE GENOMIC DNA]</scope>
    <source>
        <strain evidence="2 3">A4</strain>
    </source>
</reference>
<evidence type="ECO:0000313" key="3">
    <source>
        <dbReference type="Proteomes" id="UP000814385"/>
    </source>
</evidence>
<dbReference type="RefSeq" id="WP_238978113.1">
    <property type="nucleotide sequence ID" value="NZ_JABFUC010000012.1"/>
</dbReference>
<sequence length="296" mass="32774">MEAHTPTTHTTPSDTARLAEALRRAGRPPSFAEPAKAQFLDGGRTGARVTRLSCADGASFVLKVIPRQRAFREALGHDGEAAAWLAGTTRALPSPLVNPTLDASFHPERDEWWLLMEDVSPGIVSRSGWTEGHTRQLFTAMAGLHAAHWEDPAIPRAGIGDLAATTALLVEIALHEATGRASVEWAASSAEQFQVPRVLLPGFLEAAGDRNADFYLALLRRWRDIVSALDDYPPTLLHGDLRRANIAFMDERVVLFDWELAARGSAAADLAWHWFLHWRRHRPDDRRHRPARSFPG</sequence>
<dbReference type="InterPro" id="IPR002575">
    <property type="entry name" value="Aminoglycoside_PTrfase"/>
</dbReference>
<feature type="domain" description="Aminoglycoside phosphotransferase" evidence="1">
    <location>
        <begin position="39"/>
        <end position="284"/>
    </location>
</feature>
<protein>
    <submittedName>
        <fullName evidence="2">Phosphotransferase</fullName>
    </submittedName>
</protein>
<evidence type="ECO:0000259" key="1">
    <source>
        <dbReference type="Pfam" id="PF01636"/>
    </source>
</evidence>
<dbReference type="InterPro" id="IPR051678">
    <property type="entry name" value="AGP_Transferase"/>
</dbReference>
<dbReference type="Gene3D" id="3.90.1200.10">
    <property type="match status" value="1"/>
</dbReference>
<dbReference type="InterPro" id="IPR011009">
    <property type="entry name" value="Kinase-like_dom_sf"/>
</dbReference>
<dbReference type="SUPFAM" id="SSF56112">
    <property type="entry name" value="Protein kinase-like (PK-like)"/>
    <property type="match status" value="1"/>
</dbReference>
<proteinExistence type="predicted"/>
<evidence type="ECO:0000313" key="2">
    <source>
        <dbReference type="EMBL" id="MCG6658966.1"/>
    </source>
</evidence>
<comment type="caution">
    <text evidence="2">The sequence shown here is derived from an EMBL/GenBank/DDBJ whole genome shotgun (WGS) entry which is preliminary data.</text>
</comment>
<gene>
    <name evidence="2" type="ORF">HOP52_14490</name>
</gene>
<dbReference type="EMBL" id="JABFUC010000012">
    <property type="protein sequence ID" value="MCG6658966.1"/>
    <property type="molecule type" value="Genomic_DNA"/>
</dbReference>
<dbReference type="Pfam" id="PF01636">
    <property type="entry name" value="APH"/>
    <property type="match status" value="1"/>
</dbReference>
<accession>A0ABS9PB39</accession>
<organism evidence="2 3">
    <name type="scientific">Billgrantia campisalis</name>
    <dbReference type="NCBI Taxonomy" id="74661"/>
    <lineage>
        <taxon>Bacteria</taxon>
        <taxon>Pseudomonadati</taxon>
        <taxon>Pseudomonadota</taxon>
        <taxon>Gammaproteobacteria</taxon>
        <taxon>Oceanospirillales</taxon>
        <taxon>Halomonadaceae</taxon>
        <taxon>Billgrantia</taxon>
    </lineage>
</organism>
<dbReference type="Proteomes" id="UP000814385">
    <property type="component" value="Unassembled WGS sequence"/>
</dbReference>